<accession>A0A6B0RCK0</accession>
<name>A0A6B0RCK0_9CETA</name>
<comment type="caution">
    <text evidence="1">The sequence shown here is derived from an EMBL/GenBank/DDBJ whole genome shotgun (WGS) entry which is preliminary data.</text>
</comment>
<keyword evidence="2" id="KW-1185">Reference proteome</keyword>
<dbReference type="Proteomes" id="UP000322234">
    <property type="component" value="Unassembled WGS sequence"/>
</dbReference>
<sequence length="114" mass="12361">MLYAMSTAAVSGTTVDNCVSKSLPLLLVTLTKVLCSEVLGLPKHSLLVVGKEQTTYHQTRWTLLLSILALVSTYSPNRSAGFEQFRVPSQSLKQSQAPPGIQLTNNGMRVGKWG</sequence>
<dbReference type="AlphaFoldDB" id="A0A6B0RCK0"/>
<evidence type="ECO:0000313" key="1">
    <source>
        <dbReference type="EMBL" id="MXQ87685.1"/>
    </source>
</evidence>
<gene>
    <name evidence="1" type="ORF">E5288_WYG018077</name>
</gene>
<reference evidence="1" key="1">
    <citation type="submission" date="2019-10" db="EMBL/GenBank/DDBJ databases">
        <title>The sequence and de novo assembly of the wild yak genome.</title>
        <authorList>
            <person name="Liu Y."/>
        </authorList>
    </citation>
    <scope>NUCLEOTIDE SEQUENCE [LARGE SCALE GENOMIC DNA]</scope>
    <source>
        <strain evidence="1">WY2019</strain>
    </source>
</reference>
<evidence type="ECO:0000313" key="2">
    <source>
        <dbReference type="Proteomes" id="UP000322234"/>
    </source>
</evidence>
<proteinExistence type="predicted"/>
<dbReference type="EMBL" id="VBQZ03000040">
    <property type="protein sequence ID" value="MXQ87685.1"/>
    <property type="molecule type" value="Genomic_DNA"/>
</dbReference>
<organism evidence="1 2">
    <name type="scientific">Bos mutus</name>
    <name type="common">wild yak</name>
    <dbReference type="NCBI Taxonomy" id="72004"/>
    <lineage>
        <taxon>Eukaryota</taxon>
        <taxon>Metazoa</taxon>
        <taxon>Chordata</taxon>
        <taxon>Craniata</taxon>
        <taxon>Vertebrata</taxon>
        <taxon>Euteleostomi</taxon>
        <taxon>Mammalia</taxon>
        <taxon>Eutheria</taxon>
        <taxon>Laurasiatheria</taxon>
        <taxon>Artiodactyla</taxon>
        <taxon>Ruminantia</taxon>
        <taxon>Pecora</taxon>
        <taxon>Bovidae</taxon>
        <taxon>Bovinae</taxon>
        <taxon>Bos</taxon>
    </lineage>
</organism>
<protein>
    <submittedName>
        <fullName evidence="1">Uncharacterized protein</fullName>
    </submittedName>
</protein>